<protein>
    <submittedName>
        <fullName evidence="1">Uncharacterized protein</fullName>
    </submittedName>
</protein>
<dbReference type="EMBL" id="CM044703">
    <property type="protein sequence ID" value="KAI5670380.1"/>
    <property type="molecule type" value="Genomic_DNA"/>
</dbReference>
<dbReference type="Proteomes" id="UP001060085">
    <property type="component" value="Linkage Group LG03"/>
</dbReference>
<evidence type="ECO:0000313" key="2">
    <source>
        <dbReference type="Proteomes" id="UP001060085"/>
    </source>
</evidence>
<evidence type="ECO:0000313" key="1">
    <source>
        <dbReference type="EMBL" id="KAI5670380.1"/>
    </source>
</evidence>
<organism evidence="1 2">
    <name type="scientific">Catharanthus roseus</name>
    <name type="common">Madagascar periwinkle</name>
    <name type="synonym">Vinca rosea</name>
    <dbReference type="NCBI Taxonomy" id="4058"/>
    <lineage>
        <taxon>Eukaryota</taxon>
        <taxon>Viridiplantae</taxon>
        <taxon>Streptophyta</taxon>
        <taxon>Embryophyta</taxon>
        <taxon>Tracheophyta</taxon>
        <taxon>Spermatophyta</taxon>
        <taxon>Magnoliopsida</taxon>
        <taxon>eudicotyledons</taxon>
        <taxon>Gunneridae</taxon>
        <taxon>Pentapetalae</taxon>
        <taxon>asterids</taxon>
        <taxon>lamiids</taxon>
        <taxon>Gentianales</taxon>
        <taxon>Apocynaceae</taxon>
        <taxon>Rauvolfioideae</taxon>
        <taxon>Vinceae</taxon>
        <taxon>Catharanthinae</taxon>
        <taxon>Catharanthus</taxon>
    </lineage>
</organism>
<comment type="caution">
    <text evidence="1">The sequence shown here is derived from an EMBL/GenBank/DDBJ whole genome shotgun (WGS) entry which is preliminary data.</text>
</comment>
<sequence>MASLTNFSGGKISYSRSINFNRISHRRPFSLPVSTRKRSDKRRSSSSSSAMALSNLSNSPANYPPSVSERCRFDEKPAEIKIDEWMQGSVSDIVQNLKQAPLLVHVHSTIDGRGNSVPEFRTEKAVQENWPNLRRKWRNGEIKSPDGLIFVEELSGDEEETRSGNEAEEGMMTRAWGIVVQGKGVECGAPACYLLKTSRVGAGCGLGLFCTHFCLTKVTDFRETALKQLQDCWLLE</sequence>
<reference evidence="2" key="1">
    <citation type="journal article" date="2023" name="Nat. Plants">
        <title>Single-cell RNA sequencing provides a high-resolution roadmap for understanding the multicellular compartmentation of specialized metabolism.</title>
        <authorList>
            <person name="Sun S."/>
            <person name="Shen X."/>
            <person name="Li Y."/>
            <person name="Li Y."/>
            <person name="Wang S."/>
            <person name="Li R."/>
            <person name="Zhang H."/>
            <person name="Shen G."/>
            <person name="Guo B."/>
            <person name="Wei J."/>
            <person name="Xu J."/>
            <person name="St-Pierre B."/>
            <person name="Chen S."/>
            <person name="Sun C."/>
        </authorList>
    </citation>
    <scope>NUCLEOTIDE SEQUENCE [LARGE SCALE GENOMIC DNA]</scope>
</reference>
<keyword evidence="2" id="KW-1185">Reference proteome</keyword>
<accession>A0ACC0BCN2</accession>
<name>A0ACC0BCN2_CATRO</name>
<gene>
    <name evidence="1" type="ORF">M9H77_10744</name>
</gene>
<proteinExistence type="predicted"/>